<proteinExistence type="predicted"/>
<dbReference type="OrthoDB" id="66881at2759"/>
<sequence>MERFTYLVPYARIQDIGPITRYSSGTSDKIKITAHIQDGSTIEDIDIVLFGTGYYPYAPYLQITPSLAYSRL</sequence>
<dbReference type="Proteomes" id="UP000092154">
    <property type="component" value="Unassembled WGS sequence"/>
</dbReference>
<dbReference type="InterPro" id="IPR036188">
    <property type="entry name" value="FAD/NAD-bd_sf"/>
</dbReference>
<dbReference type="InParanoid" id="A0A1B7MQK3"/>
<dbReference type="Gene3D" id="3.50.50.60">
    <property type="entry name" value="FAD/NAD(P)-binding domain"/>
    <property type="match status" value="2"/>
</dbReference>
<dbReference type="AlphaFoldDB" id="A0A1B7MQK3"/>
<reference evidence="1 2" key="1">
    <citation type="submission" date="2016-06" db="EMBL/GenBank/DDBJ databases">
        <title>Comparative genomics of the ectomycorrhizal sister species Rhizopogon vinicolor and Rhizopogon vesiculosus (Basidiomycota: Boletales) reveals a divergence of the mating type B locus.</title>
        <authorList>
            <consortium name="DOE Joint Genome Institute"/>
            <person name="Mujic A.B."/>
            <person name="Kuo A."/>
            <person name="Tritt A."/>
            <person name="Lipzen A."/>
            <person name="Chen C."/>
            <person name="Johnson J."/>
            <person name="Sharma A."/>
            <person name="Barry K."/>
            <person name="Grigoriev I.V."/>
            <person name="Spatafora J.W."/>
        </authorList>
    </citation>
    <scope>NUCLEOTIDE SEQUENCE [LARGE SCALE GENOMIC DNA]</scope>
    <source>
        <strain evidence="1 2">AM-OR11-026</strain>
    </source>
</reference>
<protein>
    <submittedName>
        <fullName evidence="1">Uncharacterized protein</fullName>
    </submittedName>
</protein>
<keyword evidence="2" id="KW-1185">Reference proteome</keyword>
<evidence type="ECO:0000313" key="1">
    <source>
        <dbReference type="EMBL" id="OAX34851.1"/>
    </source>
</evidence>
<organism evidence="1 2">
    <name type="scientific">Rhizopogon vinicolor AM-OR11-026</name>
    <dbReference type="NCBI Taxonomy" id="1314800"/>
    <lineage>
        <taxon>Eukaryota</taxon>
        <taxon>Fungi</taxon>
        <taxon>Dikarya</taxon>
        <taxon>Basidiomycota</taxon>
        <taxon>Agaricomycotina</taxon>
        <taxon>Agaricomycetes</taxon>
        <taxon>Agaricomycetidae</taxon>
        <taxon>Boletales</taxon>
        <taxon>Suillineae</taxon>
        <taxon>Rhizopogonaceae</taxon>
        <taxon>Rhizopogon</taxon>
    </lineage>
</organism>
<evidence type="ECO:0000313" key="2">
    <source>
        <dbReference type="Proteomes" id="UP000092154"/>
    </source>
</evidence>
<gene>
    <name evidence="1" type="ORF">K503DRAFT_774095</name>
</gene>
<accession>A0A1B7MQK3</accession>
<dbReference type="EMBL" id="KV448560">
    <property type="protein sequence ID" value="OAX34851.1"/>
    <property type="molecule type" value="Genomic_DNA"/>
</dbReference>
<name>A0A1B7MQK3_9AGAM</name>